<dbReference type="RefSeq" id="WP_035167810.1">
    <property type="nucleotide sequence ID" value="NZ_CP018906.1"/>
</dbReference>
<keyword evidence="4" id="KW-1185">Reference proteome</keyword>
<keyword evidence="3" id="KW-0670">Pyruvate</keyword>
<sequence>MAQEKIDTAPLYVNPDRGVAVLNYSNKFIKDVFQLANSDELADVIKVYLEDENYQKTPSALNDASVQDYVDVIKDILMNRMDELKFDSEDILNSIEDLYSYYRSLLRVATINKHQNDIVATAFMDIDNQFNELVLKLYRTVEEKLQGHGNHIYRQVNAGSNACILTQSIKWPVPDKYAALTSIRFIDTLMVRPPMMVHTKSNKREGVFSETKQNPIENFKGDRDSWYCYPAWVGQSLAYIYFDRDYFSNGLALGNLFELANEEDVKGHKPDIILLFGTEGAASDTDDNCHYFLDEENDIYVGQVPYNDKTTYFGYMKKMVLTLHNLSMISKHKLPIHGSMVKITFSNGKTKSVVFFGDSGAGKSESIEALQEIADDKIVNIETIFDDMGSFTLTGDDQAIYAQGTETGAFVRLDDLSSEVAFSNMDRGIYMNPELSNARCIIPANTYPNIVQHHHVDMWLYANNYSKEIGVHQFEDEESAKAVFVAGKRKALGTTDEVGMSTTFFANPFGPVQKQAETQPIIDEVFSSLFKKGTFVGEIYTHLGYDKKKSSLNESAQELLDVLMNRD</sequence>
<dbReference type="AlphaFoldDB" id="A0A1S6QIC5"/>
<keyword evidence="2" id="KW-0456">Lyase</keyword>
<evidence type="ECO:0000313" key="3">
    <source>
        <dbReference type="EMBL" id="AQW21360.1"/>
    </source>
</evidence>
<name>A0A1S6QIC5_9LACO</name>
<gene>
    <name evidence="3" type="ORF">PL11_005155</name>
</gene>
<organism evidence="3 4">
    <name type="scientific">Lentilactobacillus curieae</name>
    <dbReference type="NCBI Taxonomy" id="1138822"/>
    <lineage>
        <taxon>Bacteria</taxon>
        <taxon>Bacillati</taxon>
        <taxon>Bacillota</taxon>
        <taxon>Bacilli</taxon>
        <taxon>Lactobacillales</taxon>
        <taxon>Lactobacillaceae</taxon>
        <taxon>Lentilactobacillus</taxon>
    </lineage>
</organism>
<evidence type="ECO:0000313" key="4">
    <source>
        <dbReference type="Proteomes" id="UP000030361"/>
    </source>
</evidence>
<dbReference type="SUPFAM" id="SSF53795">
    <property type="entry name" value="PEP carboxykinase-like"/>
    <property type="match status" value="1"/>
</dbReference>
<dbReference type="InterPro" id="IPR008210">
    <property type="entry name" value="PEP_carboxykinase_N"/>
</dbReference>
<dbReference type="Gene3D" id="3.90.228.20">
    <property type="match status" value="1"/>
</dbReference>
<dbReference type="OrthoDB" id="7052199at2"/>
<accession>A0A1S6QIC5</accession>
<protein>
    <submittedName>
        <fullName evidence="3">Phosphoenolpyruvate carboxykinase</fullName>
    </submittedName>
</protein>
<proteinExistence type="predicted"/>
<evidence type="ECO:0000256" key="2">
    <source>
        <dbReference type="ARBA" id="ARBA00023239"/>
    </source>
</evidence>
<dbReference type="eggNOG" id="COG0444">
    <property type="taxonomic scope" value="Bacteria"/>
</dbReference>
<dbReference type="GO" id="GO:0006094">
    <property type="term" value="P:gluconeogenesis"/>
    <property type="evidence" value="ECO:0007669"/>
    <property type="project" value="InterPro"/>
</dbReference>
<dbReference type="InterPro" id="IPR013035">
    <property type="entry name" value="PEP_carboxykinase_C"/>
</dbReference>
<dbReference type="EMBL" id="CP018906">
    <property type="protein sequence ID" value="AQW21360.1"/>
    <property type="molecule type" value="Genomic_DNA"/>
</dbReference>
<dbReference type="KEGG" id="lcu:PL11_005155"/>
<keyword evidence="1" id="KW-0547">Nucleotide-binding</keyword>
<dbReference type="GO" id="GO:0004611">
    <property type="term" value="F:phosphoenolpyruvate carboxykinase activity"/>
    <property type="evidence" value="ECO:0007669"/>
    <property type="project" value="InterPro"/>
</dbReference>
<keyword evidence="3" id="KW-0418">Kinase</keyword>
<dbReference type="Gene3D" id="3.40.449.10">
    <property type="entry name" value="Phosphoenolpyruvate Carboxykinase, domain 1"/>
    <property type="match status" value="1"/>
</dbReference>
<dbReference type="GO" id="GO:0017076">
    <property type="term" value="F:purine nucleotide binding"/>
    <property type="evidence" value="ECO:0007669"/>
    <property type="project" value="InterPro"/>
</dbReference>
<dbReference type="GO" id="GO:0016301">
    <property type="term" value="F:kinase activity"/>
    <property type="evidence" value="ECO:0007669"/>
    <property type="project" value="UniProtKB-KW"/>
</dbReference>
<evidence type="ECO:0000256" key="1">
    <source>
        <dbReference type="ARBA" id="ARBA00022741"/>
    </source>
</evidence>
<dbReference type="Proteomes" id="UP000030361">
    <property type="component" value="Chromosome"/>
</dbReference>
<keyword evidence="3" id="KW-0808">Transferase</keyword>
<reference evidence="3 4" key="1">
    <citation type="journal article" date="2015" name="Genome Announc.">
        <title>Genome Sequence of Lactobacillus curieae CCTCC M 2011381T, a Novel Producer of Gamma-aminobutyric Acid.</title>
        <authorList>
            <person name="Wang Y."/>
            <person name="Wang Y."/>
            <person name="Lang C."/>
            <person name="Wei D."/>
            <person name="Xu P."/>
            <person name="Xie J."/>
        </authorList>
    </citation>
    <scope>NUCLEOTIDE SEQUENCE [LARGE SCALE GENOMIC DNA]</scope>
    <source>
        <strain evidence="3 4">CCTCC M 2011381</strain>
    </source>
</reference>